<feature type="signal peptide" evidence="1">
    <location>
        <begin position="1"/>
        <end position="28"/>
    </location>
</feature>
<proteinExistence type="predicted"/>
<dbReference type="RefSeq" id="WP_142007266.1">
    <property type="nucleotide sequence ID" value="NZ_CP170994.1"/>
</dbReference>
<feature type="chain" id="PRO_5039201925" evidence="1">
    <location>
        <begin position="29"/>
        <end position="222"/>
    </location>
</feature>
<reference evidence="2 3" key="1">
    <citation type="submission" date="2019-06" db="EMBL/GenBank/DDBJ databases">
        <title>Sequencing the genomes of 1000 actinobacteria strains.</title>
        <authorList>
            <person name="Klenk H.-P."/>
        </authorList>
    </citation>
    <scope>NUCLEOTIDE SEQUENCE [LARGE SCALE GENOMIC DNA]</scope>
    <source>
        <strain evidence="2 3">DSM 24617</strain>
    </source>
</reference>
<keyword evidence="1" id="KW-0732">Signal</keyword>
<evidence type="ECO:0000313" key="3">
    <source>
        <dbReference type="Proteomes" id="UP000318336"/>
    </source>
</evidence>
<keyword evidence="3" id="KW-1185">Reference proteome</keyword>
<accession>A0A542XGJ6</accession>
<comment type="caution">
    <text evidence="2">The sequence shown here is derived from an EMBL/GenBank/DDBJ whole genome shotgun (WGS) entry which is preliminary data.</text>
</comment>
<evidence type="ECO:0000256" key="1">
    <source>
        <dbReference type="SAM" id="SignalP"/>
    </source>
</evidence>
<dbReference type="OrthoDB" id="4861362at2"/>
<name>A0A542XGJ6_9MICO</name>
<organism evidence="2 3">
    <name type="scientific">Barrientosiimonas humi</name>
    <dbReference type="NCBI Taxonomy" id="999931"/>
    <lineage>
        <taxon>Bacteria</taxon>
        <taxon>Bacillati</taxon>
        <taxon>Actinomycetota</taxon>
        <taxon>Actinomycetes</taxon>
        <taxon>Micrococcales</taxon>
        <taxon>Dermacoccaceae</taxon>
        <taxon>Barrientosiimonas</taxon>
    </lineage>
</organism>
<dbReference type="AlphaFoldDB" id="A0A542XGJ6"/>
<dbReference type="Proteomes" id="UP000318336">
    <property type="component" value="Unassembled WGS sequence"/>
</dbReference>
<sequence length="222" mass="22800">MQQQTGTTRRTVSKGALWSVPIVSIATAAPSAAASPTCAPGVVDWDALATGTLVGQTTVNGTTLTVTSTVSNDRNLRVTAGPQGGISQKYLAFSFSPSVAARDTQTITFTFSRPVTNVSFTLLDLETVGTGTSGTTGFREGFSLSSGFTVRSRGSRATGSGTAADPFTNTGSALPTETAGNVGISYAGPLTSFSITYSNLFSTNYDLYILAGISDISFTPVC</sequence>
<dbReference type="EMBL" id="VFOK01000001">
    <property type="protein sequence ID" value="TQL34925.1"/>
    <property type="molecule type" value="Genomic_DNA"/>
</dbReference>
<gene>
    <name evidence="2" type="ORF">FB554_3108</name>
</gene>
<protein>
    <submittedName>
        <fullName evidence="2">Uncharacterized protein</fullName>
    </submittedName>
</protein>
<evidence type="ECO:0000313" key="2">
    <source>
        <dbReference type="EMBL" id="TQL34925.1"/>
    </source>
</evidence>